<feature type="non-terminal residue" evidence="2">
    <location>
        <position position="45"/>
    </location>
</feature>
<keyword evidence="1" id="KW-1133">Transmembrane helix</keyword>
<reference evidence="2" key="1">
    <citation type="submission" date="2013-12" db="EMBL/GenBank/DDBJ databases">
        <title>A Varibaculum cambriense genome reconstructed from a premature infant gut community with otherwise low bacterial novelty that shifts toward anaerobic metabolism during the third week of life.</title>
        <authorList>
            <person name="Brown C.T."/>
            <person name="Sharon I."/>
            <person name="Thomas B.C."/>
            <person name="Castelle C.J."/>
            <person name="Morowitz M.J."/>
            <person name="Banfield J.F."/>
        </authorList>
    </citation>
    <scope>NUCLEOTIDE SEQUENCE</scope>
</reference>
<comment type="caution">
    <text evidence="2">The sequence shown here is derived from an EMBL/GenBank/DDBJ whole genome shotgun (WGS) entry which is preliminary data.</text>
</comment>
<sequence>MLNLQPYADPKYFVILLLALAPLAIGLYFGKRFAWYEVIVSFAFI</sequence>
<name>W1Y7R1_9ZZZZ</name>
<proteinExistence type="predicted"/>
<evidence type="ECO:0000313" key="2">
    <source>
        <dbReference type="EMBL" id="ETJ38608.1"/>
    </source>
</evidence>
<organism evidence="2">
    <name type="scientific">human gut metagenome</name>
    <dbReference type="NCBI Taxonomy" id="408170"/>
    <lineage>
        <taxon>unclassified sequences</taxon>
        <taxon>metagenomes</taxon>
        <taxon>organismal metagenomes</taxon>
    </lineage>
</organism>
<protein>
    <submittedName>
        <fullName evidence="2">Uncharacterized protein</fullName>
    </submittedName>
</protein>
<accession>W1Y7R1</accession>
<keyword evidence="1" id="KW-0472">Membrane</keyword>
<feature type="transmembrane region" description="Helical" evidence="1">
    <location>
        <begin position="12"/>
        <end position="30"/>
    </location>
</feature>
<evidence type="ECO:0000256" key="1">
    <source>
        <dbReference type="SAM" id="Phobius"/>
    </source>
</evidence>
<gene>
    <name evidence="2" type="ORF">Q604_UNBC07313G0001</name>
</gene>
<keyword evidence="1" id="KW-0812">Transmembrane</keyword>
<dbReference type="AlphaFoldDB" id="W1Y7R1"/>
<dbReference type="EMBL" id="AZMM01007313">
    <property type="protein sequence ID" value="ETJ38608.1"/>
    <property type="molecule type" value="Genomic_DNA"/>
</dbReference>